<dbReference type="RefSeq" id="WP_238315036.1">
    <property type="nucleotide sequence ID" value="NZ_BPQV01000021.1"/>
</dbReference>
<protein>
    <submittedName>
        <fullName evidence="2">Uncharacterized protein</fullName>
    </submittedName>
</protein>
<organism evidence="2 3">
    <name type="scientific">Methylobacterium organophilum</name>
    <dbReference type="NCBI Taxonomy" id="410"/>
    <lineage>
        <taxon>Bacteria</taxon>
        <taxon>Pseudomonadati</taxon>
        <taxon>Pseudomonadota</taxon>
        <taxon>Alphaproteobacteria</taxon>
        <taxon>Hyphomicrobiales</taxon>
        <taxon>Methylobacteriaceae</taxon>
        <taxon>Methylobacterium</taxon>
    </lineage>
</organism>
<gene>
    <name evidence="2" type="ORF">LKMONMHP_4699</name>
</gene>
<comment type="caution">
    <text evidence="2">The sequence shown here is derived from an EMBL/GenBank/DDBJ whole genome shotgun (WGS) entry which is preliminary data.</text>
</comment>
<dbReference type="Proteomes" id="UP001055156">
    <property type="component" value="Unassembled WGS sequence"/>
</dbReference>
<evidence type="ECO:0000313" key="3">
    <source>
        <dbReference type="Proteomes" id="UP001055156"/>
    </source>
</evidence>
<reference evidence="2" key="2">
    <citation type="submission" date="2021-08" db="EMBL/GenBank/DDBJ databases">
        <authorList>
            <person name="Tani A."/>
            <person name="Ola A."/>
            <person name="Ogura Y."/>
            <person name="Katsura K."/>
            <person name="Hayashi T."/>
        </authorList>
    </citation>
    <scope>NUCLEOTIDE SEQUENCE</scope>
    <source>
        <strain evidence="2">NBRC 15689</strain>
    </source>
</reference>
<dbReference type="EMBL" id="BPQV01000021">
    <property type="protein sequence ID" value="GJE29813.1"/>
    <property type="molecule type" value="Genomic_DNA"/>
</dbReference>
<evidence type="ECO:0000256" key="1">
    <source>
        <dbReference type="SAM" id="Phobius"/>
    </source>
</evidence>
<evidence type="ECO:0000313" key="2">
    <source>
        <dbReference type="EMBL" id="GJE29813.1"/>
    </source>
</evidence>
<reference evidence="2" key="1">
    <citation type="journal article" date="2021" name="Front. Microbiol.">
        <title>Comprehensive Comparative Genomics and Phenotyping of Methylobacterium Species.</title>
        <authorList>
            <person name="Alessa O."/>
            <person name="Ogura Y."/>
            <person name="Fujitani Y."/>
            <person name="Takami H."/>
            <person name="Hayashi T."/>
            <person name="Sahin N."/>
            <person name="Tani A."/>
        </authorList>
    </citation>
    <scope>NUCLEOTIDE SEQUENCE</scope>
    <source>
        <strain evidence="2">NBRC 15689</strain>
    </source>
</reference>
<proteinExistence type="predicted"/>
<name>A0ABQ4TF22_METOR</name>
<accession>A0ABQ4TF22</accession>
<keyword evidence="3" id="KW-1185">Reference proteome</keyword>
<keyword evidence="1" id="KW-1133">Transmembrane helix</keyword>
<feature type="transmembrane region" description="Helical" evidence="1">
    <location>
        <begin position="44"/>
        <end position="62"/>
    </location>
</feature>
<keyword evidence="1" id="KW-0812">Transmembrane</keyword>
<keyword evidence="1" id="KW-0472">Membrane</keyword>
<sequence>MPIWLARMLTVALYLAVMAGLAVVLRIAAPPFNRWMDAALGESVWTAVFAALLAGAAAYGWWPRDATGRMKPLLSRSR</sequence>